<dbReference type="STRING" id="375574.GCA_001418035_01789"/>
<organism evidence="1 2">
    <name type="scientific">Gulbenkiania indica</name>
    <dbReference type="NCBI Taxonomy" id="375574"/>
    <lineage>
        <taxon>Bacteria</taxon>
        <taxon>Pseudomonadati</taxon>
        <taxon>Pseudomonadota</taxon>
        <taxon>Betaproteobacteria</taxon>
        <taxon>Neisseriales</taxon>
        <taxon>Chromobacteriaceae</taxon>
        <taxon>Gulbenkiania</taxon>
    </lineage>
</organism>
<dbReference type="AlphaFoldDB" id="A0A0K6GZP1"/>
<dbReference type="RefSeq" id="WP_141656725.1">
    <property type="nucleotide sequence ID" value="NZ_CYHA01000003.1"/>
</dbReference>
<protein>
    <submittedName>
        <fullName evidence="1">Uncharacterized protein</fullName>
    </submittedName>
</protein>
<dbReference type="Proteomes" id="UP000243535">
    <property type="component" value="Unassembled WGS sequence"/>
</dbReference>
<evidence type="ECO:0000313" key="2">
    <source>
        <dbReference type="Proteomes" id="UP000243535"/>
    </source>
</evidence>
<gene>
    <name evidence="1" type="ORF">Ga0061063_1997</name>
</gene>
<keyword evidence="2" id="KW-1185">Reference proteome</keyword>
<evidence type="ECO:0000313" key="1">
    <source>
        <dbReference type="EMBL" id="CUA84075.1"/>
    </source>
</evidence>
<reference evidence="2" key="1">
    <citation type="submission" date="2015-08" db="EMBL/GenBank/DDBJ databases">
        <authorList>
            <person name="Varghese N."/>
        </authorList>
    </citation>
    <scope>NUCLEOTIDE SEQUENCE [LARGE SCALE GENOMIC DNA]</scope>
    <source>
        <strain evidence="2">DSM 17901</strain>
    </source>
</reference>
<name>A0A0K6GZP1_9NEIS</name>
<sequence>MNTPFAHLIASLCIGATLGVPAWAGSGSVLPEGRSCYYLNDRHVERAVRLDRTGHTVQGRMVYFPHGKDGRTGRLRDGYVQPDGSVRITYDYTIEGMHQIQAQILGTTPRGLRFKTGAYRVVREQPYEERFAAPASARWDRTVLPRVKCSLPALRRALND</sequence>
<dbReference type="EMBL" id="CYHA01000003">
    <property type="protein sequence ID" value="CUA84075.1"/>
    <property type="molecule type" value="Genomic_DNA"/>
</dbReference>
<accession>A0A0K6GZP1</accession>
<proteinExistence type="predicted"/>